<dbReference type="Gene3D" id="3.30.70.2050">
    <property type="match status" value="1"/>
</dbReference>
<evidence type="ECO:0000313" key="3">
    <source>
        <dbReference type="Proteomes" id="UP000599523"/>
    </source>
</evidence>
<dbReference type="Proteomes" id="UP000599523">
    <property type="component" value="Unassembled WGS sequence"/>
</dbReference>
<accession>A0A972F7G2</accession>
<proteinExistence type="predicted"/>
<gene>
    <name evidence="2" type="ORF">GPA21_09345</name>
</gene>
<dbReference type="SUPFAM" id="SSF160387">
    <property type="entry name" value="NosL/MerB-like"/>
    <property type="match status" value="1"/>
</dbReference>
<sequence length="202" mass="21930">MILARQSLLPAGFGTLFLIAAVVAWFWPQSSGNVTGFDPMDDFCIIAPATPYDPASGLALHEPRPIPADARCPVCGMFPARYPRWAGQVIFADGATHFFDSPVNLLVFLRDVARYSNYTAEDVIASYTNDVATDTWTPAETAYFVHGSDALGPMREGNLPSFAEREAAQAFADLRGGKVLARSEVDSGLLDSLTHAAHHHHH</sequence>
<keyword evidence="1" id="KW-1133">Transmembrane helix</keyword>
<keyword evidence="1" id="KW-0812">Transmembrane</keyword>
<dbReference type="PANTHER" id="PTHR41247">
    <property type="entry name" value="HTH-TYPE TRANSCRIPTIONAL REPRESSOR YCNK"/>
    <property type="match status" value="1"/>
</dbReference>
<comment type="caution">
    <text evidence="2">The sequence shown here is derived from an EMBL/GenBank/DDBJ whole genome shotgun (WGS) entry which is preliminary data.</text>
</comment>
<organism evidence="2 3">
    <name type="scientific">Azoarcus taiwanensis</name>
    <dbReference type="NCBI Taxonomy" id="666964"/>
    <lineage>
        <taxon>Bacteria</taxon>
        <taxon>Pseudomonadati</taxon>
        <taxon>Pseudomonadota</taxon>
        <taxon>Betaproteobacteria</taxon>
        <taxon>Rhodocyclales</taxon>
        <taxon>Zoogloeaceae</taxon>
        <taxon>Azoarcus</taxon>
    </lineage>
</organism>
<dbReference type="EMBL" id="WTVM01000045">
    <property type="protein sequence ID" value="NMG03178.1"/>
    <property type="molecule type" value="Genomic_DNA"/>
</dbReference>
<dbReference type="InterPro" id="IPR008719">
    <property type="entry name" value="N2O_reductase_NosL"/>
</dbReference>
<evidence type="ECO:0008006" key="4">
    <source>
        <dbReference type="Google" id="ProtNLM"/>
    </source>
</evidence>
<protein>
    <recommendedName>
        <fullName evidence="4">Nitrous oxide reductase accessory protein NosL</fullName>
    </recommendedName>
</protein>
<keyword evidence="1" id="KW-0472">Membrane</keyword>
<name>A0A972F7G2_9RHOO</name>
<keyword evidence="3" id="KW-1185">Reference proteome</keyword>
<reference evidence="2" key="1">
    <citation type="submission" date="2019-12" db="EMBL/GenBank/DDBJ databases">
        <title>Comparative genomics gives insights into the taxonomy of the Azoarcus-Aromatoleum group and reveals separate origins of nif in the plant-associated Azoarcus and non-plant-associated Aromatoleum sub-groups.</title>
        <authorList>
            <person name="Lafos M."/>
            <person name="Maluk M."/>
            <person name="Batista M."/>
            <person name="Junghare M."/>
            <person name="Carmona M."/>
            <person name="Faoro H."/>
            <person name="Cruz L.M."/>
            <person name="Battistoni F."/>
            <person name="De Souza E."/>
            <person name="Pedrosa F."/>
            <person name="Chen W.-M."/>
            <person name="Poole P.S."/>
            <person name="Dixon R.A."/>
            <person name="James E.K."/>
        </authorList>
    </citation>
    <scope>NUCLEOTIDE SEQUENCE</scope>
    <source>
        <strain evidence="2">NSC3</strain>
    </source>
</reference>
<dbReference type="RefSeq" id="WP_168987930.1">
    <property type="nucleotide sequence ID" value="NZ_CAWPHM010000270.1"/>
</dbReference>
<feature type="transmembrane region" description="Helical" evidence="1">
    <location>
        <begin position="7"/>
        <end position="27"/>
    </location>
</feature>
<dbReference type="PANTHER" id="PTHR41247:SF1">
    <property type="entry name" value="HTH-TYPE TRANSCRIPTIONAL REPRESSOR YCNK"/>
    <property type="match status" value="1"/>
</dbReference>
<evidence type="ECO:0000256" key="1">
    <source>
        <dbReference type="SAM" id="Phobius"/>
    </source>
</evidence>
<dbReference type="Pfam" id="PF05573">
    <property type="entry name" value="NosL"/>
    <property type="match status" value="1"/>
</dbReference>
<evidence type="ECO:0000313" key="2">
    <source>
        <dbReference type="EMBL" id="NMG03178.1"/>
    </source>
</evidence>
<dbReference type="AlphaFoldDB" id="A0A972F7G2"/>